<evidence type="ECO:0000256" key="1">
    <source>
        <dbReference type="SAM" id="SignalP"/>
    </source>
</evidence>
<proteinExistence type="predicted"/>
<gene>
    <name evidence="3" type="ORF">Q5H93_02740</name>
</gene>
<comment type="caution">
    <text evidence="3">The sequence shown here is derived from an EMBL/GenBank/DDBJ whole genome shotgun (WGS) entry which is preliminary data.</text>
</comment>
<dbReference type="Pfam" id="PF18962">
    <property type="entry name" value="Por_Secre_tail"/>
    <property type="match status" value="1"/>
</dbReference>
<feature type="signal peptide" evidence="1">
    <location>
        <begin position="1"/>
        <end position="21"/>
    </location>
</feature>
<dbReference type="NCBIfam" id="TIGR04183">
    <property type="entry name" value="Por_Secre_tail"/>
    <property type="match status" value="1"/>
</dbReference>
<dbReference type="InterPro" id="IPR026444">
    <property type="entry name" value="Secre_tail"/>
</dbReference>
<accession>A0ABT9B5Z2</accession>
<reference evidence="3" key="1">
    <citation type="submission" date="2023-07" db="EMBL/GenBank/DDBJ databases">
        <authorList>
            <person name="Kim M.K."/>
        </authorList>
    </citation>
    <scope>NUCLEOTIDE SEQUENCE</scope>
    <source>
        <strain evidence="3">ASUV-10-1</strain>
    </source>
</reference>
<name>A0ABT9B5Z2_9BACT</name>
<dbReference type="Gene3D" id="2.60.40.10">
    <property type="entry name" value="Immunoglobulins"/>
    <property type="match status" value="1"/>
</dbReference>
<feature type="domain" description="Secretion system C-terminal sorting" evidence="2">
    <location>
        <begin position="288"/>
        <end position="349"/>
    </location>
</feature>
<sequence length="359" mass="38499">MKPTRLLIALLLLLPALRTVAQCSFTPTVTPNNLILCPNSQDTIWTQAYDSYQWYKDNVLLPGATNRYYVVDAFQDSGSEFKVAATQAGCTATSANVLVDGWAFLPVSVVSRGGATGFAIDPNNGSVILCDSTRLHDRDTLYLSVNAPYTTNIKWYHNGALLPGASSPTLTIAETGSYYVEGAPAKCPNYVQRSLPVDVVVRQPTRPLITQVGSQLQANPPAGQALSSYQWYLNGVAIGGATGNVYNPTALGTYWVQAEDPYCHTISSPFQLTTLAARGSALAQQTSVYPNPTRGVVYLASPLRLTATLYSLTGQTVRAAAPATSLDLNGLPDGMYLLQLRGPDGTIVKTEKLVKVAQE</sequence>
<dbReference type="InterPro" id="IPR013783">
    <property type="entry name" value="Ig-like_fold"/>
</dbReference>
<keyword evidence="4" id="KW-1185">Reference proteome</keyword>
<dbReference type="EMBL" id="JAUQSY010000002">
    <property type="protein sequence ID" value="MDO7873635.1"/>
    <property type="molecule type" value="Genomic_DNA"/>
</dbReference>
<dbReference type="Proteomes" id="UP001176429">
    <property type="component" value="Unassembled WGS sequence"/>
</dbReference>
<protein>
    <submittedName>
        <fullName evidence="3">T9SS type A sorting domain-containing protein</fullName>
    </submittedName>
</protein>
<evidence type="ECO:0000313" key="3">
    <source>
        <dbReference type="EMBL" id="MDO7873635.1"/>
    </source>
</evidence>
<dbReference type="RefSeq" id="WP_305004951.1">
    <property type="nucleotide sequence ID" value="NZ_JAUQSY010000002.1"/>
</dbReference>
<evidence type="ECO:0000313" key="4">
    <source>
        <dbReference type="Proteomes" id="UP001176429"/>
    </source>
</evidence>
<evidence type="ECO:0000259" key="2">
    <source>
        <dbReference type="Pfam" id="PF18962"/>
    </source>
</evidence>
<organism evidence="3 4">
    <name type="scientific">Hymenobacter aranciens</name>
    <dbReference type="NCBI Taxonomy" id="3063996"/>
    <lineage>
        <taxon>Bacteria</taxon>
        <taxon>Pseudomonadati</taxon>
        <taxon>Bacteroidota</taxon>
        <taxon>Cytophagia</taxon>
        <taxon>Cytophagales</taxon>
        <taxon>Hymenobacteraceae</taxon>
        <taxon>Hymenobacter</taxon>
    </lineage>
</organism>
<feature type="chain" id="PRO_5046549195" evidence="1">
    <location>
        <begin position="22"/>
        <end position="359"/>
    </location>
</feature>
<keyword evidence="1" id="KW-0732">Signal</keyword>